<keyword evidence="2" id="KW-1185">Reference proteome</keyword>
<accession>A0ABM1SF78</accession>
<name>A0ABM1SF78_LIMPO</name>
<reference evidence="3" key="1">
    <citation type="submission" date="2025-08" db="UniProtKB">
        <authorList>
            <consortium name="RefSeq"/>
        </authorList>
    </citation>
    <scope>IDENTIFICATION</scope>
    <source>
        <tissue evidence="3">Muscle</tissue>
    </source>
</reference>
<dbReference type="GeneID" id="111085886"/>
<dbReference type="PANTHER" id="PTHR28661:SF1">
    <property type="entry name" value="MICROTUBULE NUCLEATION FACTOR SSNA1"/>
    <property type="match status" value="1"/>
</dbReference>
<dbReference type="InterPro" id="IPR033362">
    <property type="entry name" value="SSNA1_fam"/>
</dbReference>
<dbReference type="RefSeq" id="XP_022242283.1">
    <property type="nucleotide sequence ID" value="XM_022386575.1"/>
</dbReference>
<feature type="coiled-coil region" evidence="1">
    <location>
        <begin position="14"/>
        <end position="41"/>
    </location>
</feature>
<sequence length="117" mass="13537">MSRSLDCAALRNYNSELATNLEELYAKREEIDRQISTLEKHQSNIQHDVQVFSNQLSKLEESLMEKLAARDAHDQLIREIQNAYLKILQCSQSLLEMVKTESSRLSKRDGQGKNSKR</sequence>
<evidence type="ECO:0000313" key="3">
    <source>
        <dbReference type="RefSeq" id="XP_022242283.1"/>
    </source>
</evidence>
<organism evidence="2 3">
    <name type="scientific">Limulus polyphemus</name>
    <name type="common">Atlantic horseshoe crab</name>
    <dbReference type="NCBI Taxonomy" id="6850"/>
    <lineage>
        <taxon>Eukaryota</taxon>
        <taxon>Metazoa</taxon>
        <taxon>Ecdysozoa</taxon>
        <taxon>Arthropoda</taxon>
        <taxon>Chelicerata</taxon>
        <taxon>Merostomata</taxon>
        <taxon>Xiphosura</taxon>
        <taxon>Limulidae</taxon>
        <taxon>Limulus</taxon>
    </lineage>
</organism>
<gene>
    <name evidence="3" type="primary">LOC111085886</name>
</gene>
<dbReference type="PANTHER" id="PTHR28661">
    <property type="entry name" value="SJOEGREN SYNDROME NUCLEAR AUTOANTIGEN 1"/>
    <property type="match status" value="1"/>
</dbReference>
<proteinExistence type="predicted"/>
<dbReference type="Proteomes" id="UP000694941">
    <property type="component" value="Unplaced"/>
</dbReference>
<evidence type="ECO:0000313" key="2">
    <source>
        <dbReference type="Proteomes" id="UP000694941"/>
    </source>
</evidence>
<keyword evidence="1" id="KW-0175">Coiled coil</keyword>
<evidence type="ECO:0000256" key="1">
    <source>
        <dbReference type="SAM" id="Coils"/>
    </source>
</evidence>
<protein>
    <submittedName>
        <fullName evidence="3">Uncharacterized protein LOC111085886</fullName>
    </submittedName>
</protein>